<feature type="compositionally biased region" description="Low complexity" evidence="1">
    <location>
        <begin position="124"/>
        <end position="134"/>
    </location>
</feature>
<sequence>MGAGAGRVVVDGERLLAVRAALVTTAEDLAAVAARGTALAPSVLGGRRLVREVERAQADWATHVGALRRLADVAAADLGAAAAAYDGCEAAVAASFVPAVLGPPAPPVPLGPTPPGLPGPVAGPDPDGAATPAVLGPPAPADGGAP</sequence>
<dbReference type="RefSeq" id="WP_123378851.1">
    <property type="nucleotide sequence ID" value="NZ_RJKN01000002.1"/>
</dbReference>
<gene>
    <name evidence="2" type="ORF">EDC03_0697</name>
</gene>
<dbReference type="AlphaFoldDB" id="A0A3N1HQ41"/>
<reference evidence="2 3" key="1">
    <citation type="journal article" date="2015" name="Stand. Genomic Sci.">
        <title>Genomic Encyclopedia of Bacterial and Archaeal Type Strains, Phase III: the genomes of soil and plant-associated and newly described type strains.</title>
        <authorList>
            <person name="Whitman W.B."/>
            <person name="Woyke T."/>
            <person name="Klenk H.P."/>
            <person name="Zhou Y."/>
            <person name="Lilburn T.G."/>
            <person name="Beck B.J."/>
            <person name="De Vos P."/>
            <person name="Vandamme P."/>
            <person name="Eisen J.A."/>
            <person name="Garrity G."/>
            <person name="Hugenholtz P."/>
            <person name="Kyrpides N.C."/>
        </authorList>
    </citation>
    <scope>NUCLEOTIDE SEQUENCE [LARGE SCALE GENOMIC DNA]</scope>
    <source>
        <strain evidence="2 3">CECT 7306</strain>
    </source>
</reference>
<evidence type="ECO:0008006" key="4">
    <source>
        <dbReference type="Google" id="ProtNLM"/>
    </source>
</evidence>
<dbReference type="Proteomes" id="UP000276232">
    <property type="component" value="Unassembled WGS sequence"/>
</dbReference>
<evidence type="ECO:0000313" key="3">
    <source>
        <dbReference type="Proteomes" id="UP000276232"/>
    </source>
</evidence>
<organism evidence="2 3">
    <name type="scientific">Pseudokineococcus lusitanus</name>
    <dbReference type="NCBI Taxonomy" id="763993"/>
    <lineage>
        <taxon>Bacteria</taxon>
        <taxon>Bacillati</taxon>
        <taxon>Actinomycetota</taxon>
        <taxon>Actinomycetes</taxon>
        <taxon>Kineosporiales</taxon>
        <taxon>Kineosporiaceae</taxon>
        <taxon>Pseudokineococcus</taxon>
    </lineage>
</organism>
<accession>A0A3N1HQ41</accession>
<keyword evidence="3" id="KW-1185">Reference proteome</keyword>
<proteinExistence type="predicted"/>
<evidence type="ECO:0000256" key="1">
    <source>
        <dbReference type="SAM" id="MobiDB-lite"/>
    </source>
</evidence>
<feature type="compositionally biased region" description="Pro residues" evidence="1">
    <location>
        <begin position="103"/>
        <end position="123"/>
    </location>
</feature>
<dbReference type="InParanoid" id="A0A3N1HQ41"/>
<evidence type="ECO:0000313" key="2">
    <source>
        <dbReference type="EMBL" id="ROP44576.1"/>
    </source>
</evidence>
<comment type="caution">
    <text evidence="2">The sequence shown here is derived from an EMBL/GenBank/DDBJ whole genome shotgun (WGS) entry which is preliminary data.</text>
</comment>
<dbReference type="EMBL" id="RJKN01000002">
    <property type="protein sequence ID" value="ROP44576.1"/>
    <property type="molecule type" value="Genomic_DNA"/>
</dbReference>
<protein>
    <recommendedName>
        <fullName evidence="4">Excreted virulence factor EspC (Type VII ESX diderm)</fullName>
    </recommendedName>
</protein>
<feature type="region of interest" description="Disordered" evidence="1">
    <location>
        <begin position="103"/>
        <end position="146"/>
    </location>
</feature>
<name>A0A3N1HQ41_9ACTN</name>